<dbReference type="PANTHER" id="PTHR30408:SF12">
    <property type="entry name" value="TYPE I RESTRICTION ENZYME MJAVIII SPECIFICITY SUBUNIT"/>
    <property type="match status" value="1"/>
</dbReference>
<dbReference type="GeneID" id="83863173"/>
<evidence type="ECO:0000259" key="5">
    <source>
        <dbReference type="Pfam" id="PF01420"/>
    </source>
</evidence>
<dbReference type="Pfam" id="PF01420">
    <property type="entry name" value="Methylase_S"/>
    <property type="match status" value="2"/>
</dbReference>
<dbReference type="AlphaFoldDB" id="A0A2X1Y0U3"/>
<feature type="domain" description="Type I restriction modification DNA specificity" evidence="5">
    <location>
        <begin position="181"/>
        <end position="346"/>
    </location>
</feature>
<sequence length="377" mass="42916">MESVRLGDIVKIIKGKKVEESTNESEKAIRYIQIEDLRNDDNLKYTEDSKAIIVNKEHILIAWDGANAGTIGFNLEGAIGSTISALEINGLYKNNLSSEFLGYYLRCKNYYLRATTTGATIPHISRPALLKLKIPIINIKNQQKIVDALKKLEELMSRRKKQIQSYNDLIESLFLSSIDNSKYELIKINDLILEKPKRLSKDNKSSISYYDISSIDNLKNVIKEEKIITKASDRPGRAKQILEKNDILLSNVRPNLKNIAYFDFNSTCLAIGSTGFTVLRADIKKINPRFLFYSVLTEEFTKKLLINSTGASYPAVKEEIVRNQTIKIPPIELQNKFADYVIKIEEEKKKLRSSLAELETLFDALMQDAFSGNLFKD</sequence>
<dbReference type="GO" id="GO:0003677">
    <property type="term" value="F:DNA binding"/>
    <property type="evidence" value="ECO:0007669"/>
    <property type="project" value="UniProtKB-KW"/>
</dbReference>
<dbReference type="Gene3D" id="3.90.220.20">
    <property type="entry name" value="DNA methylase specificity domains"/>
    <property type="match status" value="2"/>
</dbReference>
<dbReference type="Proteomes" id="UP000250070">
    <property type="component" value="Unassembled WGS sequence"/>
</dbReference>
<dbReference type="InterPro" id="IPR044946">
    <property type="entry name" value="Restrct_endonuc_typeI_TRD_sf"/>
</dbReference>
<name>A0A2X1Y0U3_9FIRM</name>
<evidence type="ECO:0000256" key="4">
    <source>
        <dbReference type="SAM" id="Coils"/>
    </source>
</evidence>
<accession>A0A2X1Y0U3</accession>
<dbReference type="GO" id="GO:0009307">
    <property type="term" value="P:DNA restriction-modification system"/>
    <property type="evidence" value="ECO:0007669"/>
    <property type="project" value="UniProtKB-KW"/>
</dbReference>
<dbReference type="InterPro" id="IPR000055">
    <property type="entry name" value="Restrct_endonuc_typeI_TRD"/>
</dbReference>
<evidence type="ECO:0000313" key="7">
    <source>
        <dbReference type="Proteomes" id="UP000250070"/>
    </source>
</evidence>
<feature type="domain" description="Type I restriction modification DNA specificity" evidence="5">
    <location>
        <begin position="2"/>
        <end position="164"/>
    </location>
</feature>
<dbReference type="InterPro" id="IPR052021">
    <property type="entry name" value="Type-I_RS_S_subunit"/>
</dbReference>
<comment type="similarity">
    <text evidence="1">Belongs to the type-I restriction system S methylase family.</text>
</comment>
<dbReference type="OrthoDB" id="9795776at2"/>
<evidence type="ECO:0000256" key="3">
    <source>
        <dbReference type="ARBA" id="ARBA00023125"/>
    </source>
</evidence>
<dbReference type="SUPFAM" id="SSF116734">
    <property type="entry name" value="DNA methylase specificity domain"/>
    <property type="match status" value="2"/>
</dbReference>
<evidence type="ECO:0000256" key="2">
    <source>
        <dbReference type="ARBA" id="ARBA00022747"/>
    </source>
</evidence>
<evidence type="ECO:0000256" key="1">
    <source>
        <dbReference type="ARBA" id="ARBA00010923"/>
    </source>
</evidence>
<dbReference type="REBASE" id="405594">
    <property type="entry name" value="S.Pha13076I"/>
</dbReference>
<dbReference type="PANTHER" id="PTHR30408">
    <property type="entry name" value="TYPE-1 RESTRICTION ENZYME ECOKI SPECIFICITY PROTEIN"/>
    <property type="match status" value="1"/>
</dbReference>
<keyword evidence="4" id="KW-0175">Coiled coil</keyword>
<protein>
    <submittedName>
        <fullName evidence="6">EcoKI restriction-modification system protein HsdS</fullName>
    </submittedName>
</protein>
<keyword evidence="3" id="KW-0238">DNA-binding</keyword>
<keyword evidence="2" id="KW-0680">Restriction system</keyword>
<dbReference type="RefSeq" id="WP_112890251.1">
    <property type="nucleotide sequence ID" value="NZ_CP068103.1"/>
</dbReference>
<feature type="coiled-coil region" evidence="4">
    <location>
        <begin position="341"/>
        <end position="368"/>
    </location>
</feature>
<dbReference type="CDD" id="cd17263">
    <property type="entry name" value="RMtype1_S_AbaB8300I-TRD1-CR1_like"/>
    <property type="match status" value="1"/>
</dbReference>
<evidence type="ECO:0000313" key="6">
    <source>
        <dbReference type="EMBL" id="SPY48617.1"/>
    </source>
</evidence>
<proteinExistence type="inferred from homology"/>
<dbReference type="EMBL" id="UATM01000032">
    <property type="protein sequence ID" value="SPY48617.1"/>
    <property type="molecule type" value="Genomic_DNA"/>
</dbReference>
<reference evidence="6 7" key="1">
    <citation type="submission" date="2018-06" db="EMBL/GenBank/DDBJ databases">
        <authorList>
            <consortium name="Pathogen Informatics"/>
            <person name="Doyle S."/>
        </authorList>
    </citation>
    <scope>NUCLEOTIDE SEQUENCE [LARGE SCALE GENOMIC DNA]</scope>
    <source>
        <strain evidence="6 7">NCTC13076</strain>
    </source>
</reference>
<organism evidence="6 7">
    <name type="scientific">Peptoniphilus harei</name>
    <dbReference type="NCBI Taxonomy" id="54005"/>
    <lineage>
        <taxon>Bacteria</taxon>
        <taxon>Bacillati</taxon>
        <taxon>Bacillota</taxon>
        <taxon>Tissierellia</taxon>
        <taxon>Tissierellales</taxon>
        <taxon>Peptoniphilaceae</taxon>
        <taxon>Peptoniphilus</taxon>
    </lineage>
</organism>
<gene>
    <name evidence="6" type="ORF">NCTC13076_01704</name>
</gene>